<protein>
    <submittedName>
        <fullName evidence="1">Uncharacterized protein</fullName>
    </submittedName>
</protein>
<dbReference type="AlphaFoldDB" id="A0AAV6GCT6"/>
<reference evidence="1" key="1">
    <citation type="submission" date="2020-10" db="EMBL/GenBank/DDBJ databases">
        <title>Chromosome-scale genome assembly of the Allis shad, Alosa alosa.</title>
        <authorList>
            <person name="Margot Z."/>
            <person name="Christophe K."/>
            <person name="Cabau C."/>
            <person name="Louis A."/>
            <person name="Berthelot C."/>
            <person name="Parey E."/>
            <person name="Roest Crollius H."/>
            <person name="Montfort J."/>
            <person name="Robinson-Rechavi M."/>
            <person name="Bucao C."/>
            <person name="Bouchez O."/>
            <person name="Gislard M."/>
            <person name="Lluch J."/>
            <person name="Milhes M."/>
            <person name="Lampietro C."/>
            <person name="Lopez Roques C."/>
            <person name="Donnadieu C."/>
            <person name="Braasch I."/>
            <person name="Desvignes T."/>
            <person name="Postlethwait J."/>
            <person name="Bobe J."/>
            <person name="Guiguen Y."/>
        </authorList>
    </citation>
    <scope>NUCLEOTIDE SEQUENCE</scope>
    <source>
        <strain evidence="1">M-15738</strain>
        <tissue evidence="1">Blood</tissue>
    </source>
</reference>
<dbReference type="Proteomes" id="UP000823561">
    <property type="component" value="Chromosome 12"/>
</dbReference>
<evidence type="ECO:0000313" key="1">
    <source>
        <dbReference type="EMBL" id="KAG5272933.1"/>
    </source>
</evidence>
<comment type="caution">
    <text evidence="1">The sequence shown here is derived from an EMBL/GenBank/DDBJ whole genome shotgun (WGS) entry which is preliminary data.</text>
</comment>
<keyword evidence="2" id="KW-1185">Reference proteome</keyword>
<name>A0AAV6GCT6_9TELE</name>
<sequence length="567" mass="62140">MDHQTAFYIENIQHDNIVNRGLTTGIFGDSPVSLKMQVETGQSPVSIHSGFIEISHHAPQTGSEADLVSPHMDEASLQSSGESGTNMPEFIHDQSRRDQFIQGTKSPIQVYSVNPKVNSFPMDSESFAAVQNLANDNFFSSLTGSIKRLAVVQHFFMACQRLRNLRNGCASLRVPITSRQLARAAVSTGIQSCGHIKQTGTSGCADLTTAIDAMETVMERMVLNLDDAATIRVKMEQLLASGALRPLTEMFVNRLRHILSQYDSAESAQKPCTPMLGSTFLQEKYVYAIVERTLKPFLGRLMDGILAQLNEASEEGTPSSTPRSHADLHGGDFSLLTTMMTQEIMNKLSGTICASVENCKATACTEGEDTPTVSAEGTHYHSLVSTVLVQVMRRIEPTSEDMADFTAFHSDLTERILSGFCSASGLSGYEAYPAVRIQKLCDNVYMELLKNFRTKAMLHGLLVYRQPVLGTVLTKSLVRELLQMSQEEMDIKGPQGSQSFSFLHRLQPSGTLLEAFKSLIIKDARCASKVHPMSSEVTDAVTSCCKNEGQTPEEIPTASSAYAQMFS</sequence>
<dbReference type="EMBL" id="JADWDJ010000012">
    <property type="protein sequence ID" value="KAG5272933.1"/>
    <property type="molecule type" value="Genomic_DNA"/>
</dbReference>
<accession>A0AAV6GCT6</accession>
<evidence type="ECO:0000313" key="2">
    <source>
        <dbReference type="Proteomes" id="UP000823561"/>
    </source>
</evidence>
<proteinExistence type="predicted"/>
<gene>
    <name evidence="1" type="ORF">AALO_G00170880</name>
</gene>
<organism evidence="1 2">
    <name type="scientific">Alosa alosa</name>
    <name type="common">allis shad</name>
    <dbReference type="NCBI Taxonomy" id="278164"/>
    <lineage>
        <taxon>Eukaryota</taxon>
        <taxon>Metazoa</taxon>
        <taxon>Chordata</taxon>
        <taxon>Craniata</taxon>
        <taxon>Vertebrata</taxon>
        <taxon>Euteleostomi</taxon>
        <taxon>Actinopterygii</taxon>
        <taxon>Neopterygii</taxon>
        <taxon>Teleostei</taxon>
        <taxon>Clupei</taxon>
        <taxon>Clupeiformes</taxon>
        <taxon>Clupeoidei</taxon>
        <taxon>Clupeidae</taxon>
        <taxon>Alosa</taxon>
    </lineage>
</organism>